<sequence>MSHNVEQWSNVIMMQMPQGDIWSRDQTGPLYKYVSGYAPRLQRAEQSADQLLQEMRPETPRQLLAEWETYLGLPECSLTGQTIDQRRNAVVEKYHRKGGLQSWAIEDLAALLGYTIDVQEIYPHHCLRGCTYPLYEAKYRHVMRVIVKGVPNANATCLDDCLTPLISSSASALVCLLEKLKLAGKYYEYIYE</sequence>
<dbReference type="EMBL" id="CP016181">
    <property type="protein sequence ID" value="AWX98571.1"/>
    <property type="molecule type" value="Genomic_DNA"/>
</dbReference>
<protein>
    <recommendedName>
        <fullName evidence="4">Phage tail protein</fullName>
    </recommendedName>
</protein>
<dbReference type="OrthoDB" id="6592844at2"/>
<evidence type="ECO:0000313" key="2">
    <source>
        <dbReference type="EMBL" id="AWX98665.1"/>
    </source>
</evidence>
<dbReference type="Proteomes" id="UP000249898">
    <property type="component" value="Chromosome"/>
</dbReference>
<organism evidence="2 3">
    <name type="scientific">Marinomonas primoryensis</name>
    <dbReference type="NCBI Taxonomy" id="178399"/>
    <lineage>
        <taxon>Bacteria</taxon>
        <taxon>Pseudomonadati</taxon>
        <taxon>Pseudomonadota</taxon>
        <taxon>Gammaproteobacteria</taxon>
        <taxon>Oceanospirillales</taxon>
        <taxon>Oceanospirillaceae</taxon>
        <taxon>Marinomonas</taxon>
    </lineage>
</organism>
<proteinExistence type="predicted"/>
<accession>A0A2Z4PMD1</accession>
<dbReference type="Pfam" id="PF10076">
    <property type="entry name" value="Phage_Mu_Gp48"/>
    <property type="match status" value="1"/>
</dbReference>
<evidence type="ECO:0000313" key="3">
    <source>
        <dbReference type="Proteomes" id="UP000249898"/>
    </source>
</evidence>
<dbReference type="EMBL" id="CP016181">
    <property type="protein sequence ID" value="AWX98665.1"/>
    <property type="molecule type" value="Genomic_DNA"/>
</dbReference>
<evidence type="ECO:0008006" key="4">
    <source>
        <dbReference type="Google" id="ProtNLM"/>
    </source>
</evidence>
<gene>
    <name evidence="1" type="ORF">A8139_00140</name>
    <name evidence="2" type="ORF">A8139_00665</name>
</gene>
<evidence type="ECO:0000313" key="1">
    <source>
        <dbReference type="EMBL" id="AWX98571.1"/>
    </source>
</evidence>
<dbReference type="RefSeq" id="WP_112134665.1">
    <property type="nucleotide sequence ID" value="NZ_CP016181.1"/>
</dbReference>
<dbReference type="InterPro" id="IPR018755">
    <property type="entry name" value="Phage_Mu_Gp48"/>
</dbReference>
<dbReference type="AlphaFoldDB" id="A0A2Z4PMD1"/>
<reference evidence="2 3" key="1">
    <citation type="submission" date="2016-06" db="EMBL/GenBank/DDBJ databases">
        <title>The sequenced genome of the ice-adhering bacterium Marinomonas primoryensis, from Antarctica.</title>
        <authorList>
            <person name="Graham L."/>
            <person name="Vance T.D.R."/>
            <person name="Davies P.L."/>
        </authorList>
    </citation>
    <scope>NUCLEOTIDE SEQUENCE [LARGE SCALE GENOMIC DNA]</scope>
    <source>
        <strain evidence="2 3">AceL</strain>
    </source>
</reference>
<name>A0A2Z4PMD1_9GAMM</name>